<keyword evidence="3" id="KW-1185">Reference proteome</keyword>
<evidence type="ECO:0000313" key="2">
    <source>
        <dbReference type="EMBL" id="TNN30236.1"/>
    </source>
</evidence>
<dbReference type="EMBL" id="SRLO01004718">
    <property type="protein sequence ID" value="TNN30236.1"/>
    <property type="molecule type" value="Genomic_DNA"/>
</dbReference>
<feature type="compositionally biased region" description="Basic and acidic residues" evidence="1">
    <location>
        <begin position="191"/>
        <end position="200"/>
    </location>
</feature>
<dbReference type="AlphaFoldDB" id="A0A4Z2EMX3"/>
<feature type="compositionally biased region" description="Low complexity" evidence="1">
    <location>
        <begin position="304"/>
        <end position="314"/>
    </location>
</feature>
<gene>
    <name evidence="2" type="ORF">EYF80_059611</name>
</gene>
<reference evidence="2 3" key="1">
    <citation type="submission" date="2019-03" db="EMBL/GenBank/DDBJ databases">
        <title>First draft genome of Liparis tanakae, snailfish: a comprehensive survey of snailfish specific genes.</title>
        <authorList>
            <person name="Kim W."/>
            <person name="Song I."/>
            <person name="Jeong J.-H."/>
            <person name="Kim D."/>
            <person name="Kim S."/>
            <person name="Ryu S."/>
            <person name="Song J.Y."/>
            <person name="Lee S.K."/>
        </authorList>
    </citation>
    <scope>NUCLEOTIDE SEQUENCE [LARGE SCALE GENOMIC DNA]</scope>
    <source>
        <tissue evidence="2">Muscle</tissue>
    </source>
</reference>
<protein>
    <submittedName>
        <fullName evidence="2">Uncharacterized protein</fullName>
    </submittedName>
</protein>
<sequence length="328" mass="34809">MELPVRLRPGVKPAFRLLPGDVAVVPGHLLVGRGGDQLLQLRSLADDGLLHGVSLSRTEEHDTTKALRLTSRSQAVEHAVAHRGVRRAQAGRPQGARQPVGVLAVELAELGGAAVGPPPRQAVRPVQPALHGVVVELEAPHGRQHVAAQAAQAAPQQEEPVGHAGQLQAPLRLRSAHAAVVERKVGRRVHGHGDAGEEGWRAGGGDADKKAKRSGNFKKKEERKQSESKPQLPGYGAAALPTATVDPHKDLQAPQQRPPGPTTKTSRPHNKDLQDPQQRPPGPTTKTCRPHNKDHVDSPANFYGPTGTSSPSGSLKIFPSVEFNLGDS</sequence>
<evidence type="ECO:0000256" key="1">
    <source>
        <dbReference type="SAM" id="MobiDB-lite"/>
    </source>
</evidence>
<evidence type="ECO:0000313" key="3">
    <source>
        <dbReference type="Proteomes" id="UP000314294"/>
    </source>
</evidence>
<name>A0A4Z2EMX3_9TELE</name>
<feature type="region of interest" description="Disordered" evidence="1">
    <location>
        <begin position="182"/>
        <end position="328"/>
    </location>
</feature>
<feature type="compositionally biased region" description="Low complexity" evidence="1">
    <location>
        <begin position="147"/>
        <end position="159"/>
    </location>
</feature>
<feature type="region of interest" description="Disordered" evidence="1">
    <location>
        <begin position="144"/>
        <end position="165"/>
    </location>
</feature>
<accession>A0A4Z2EMX3</accession>
<proteinExistence type="predicted"/>
<dbReference type="Proteomes" id="UP000314294">
    <property type="component" value="Unassembled WGS sequence"/>
</dbReference>
<feature type="compositionally biased region" description="Basic and acidic residues" evidence="1">
    <location>
        <begin position="218"/>
        <end position="227"/>
    </location>
</feature>
<organism evidence="2 3">
    <name type="scientific">Liparis tanakae</name>
    <name type="common">Tanaka's snailfish</name>
    <dbReference type="NCBI Taxonomy" id="230148"/>
    <lineage>
        <taxon>Eukaryota</taxon>
        <taxon>Metazoa</taxon>
        <taxon>Chordata</taxon>
        <taxon>Craniata</taxon>
        <taxon>Vertebrata</taxon>
        <taxon>Euteleostomi</taxon>
        <taxon>Actinopterygii</taxon>
        <taxon>Neopterygii</taxon>
        <taxon>Teleostei</taxon>
        <taxon>Neoteleostei</taxon>
        <taxon>Acanthomorphata</taxon>
        <taxon>Eupercaria</taxon>
        <taxon>Perciformes</taxon>
        <taxon>Cottioidei</taxon>
        <taxon>Cottales</taxon>
        <taxon>Liparidae</taxon>
        <taxon>Liparis</taxon>
    </lineage>
</organism>
<comment type="caution">
    <text evidence="2">The sequence shown here is derived from an EMBL/GenBank/DDBJ whole genome shotgun (WGS) entry which is preliminary data.</text>
</comment>